<keyword evidence="3" id="KW-1185">Reference proteome</keyword>
<dbReference type="EMBL" id="SMAP01000001">
    <property type="protein sequence ID" value="TCT26044.1"/>
    <property type="molecule type" value="Genomic_DNA"/>
</dbReference>
<comment type="caution">
    <text evidence="2">The sequence shown here is derived from an EMBL/GenBank/DDBJ whole genome shotgun (WGS) entry which is preliminary data.</text>
</comment>
<keyword evidence="1" id="KW-0472">Membrane</keyword>
<dbReference type="RefSeq" id="WP_114959151.1">
    <property type="nucleotide sequence ID" value="NZ_MSZW01000024.1"/>
</dbReference>
<evidence type="ECO:0008006" key="4">
    <source>
        <dbReference type="Google" id="ProtNLM"/>
    </source>
</evidence>
<reference evidence="2 3" key="1">
    <citation type="submission" date="2019-03" db="EMBL/GenBank/DDBJ databases">
        <title>Genomic Encyclopedia of Type Strains, Phase IV (KMG-IV): sequencing the most valuable type-strain genomes for metagenomic binning, comparative biology and taxonomic classification.</title>
        <authorList>
            <person name="Goeker M."/>
        </authorList>
    </citation>
    <scope>NUCLEOTIDE SEQUENCE [LARGE SCALE GENOMIC DNA]</scope>
    <source>
        <strain evidence="2 3">DSM 13605</strain>
    </source>
</reference>
<organism evidence="2 3">
    <name type="scientific">Thermomonas haemolytica</name>
    <dbReference type="NCBI Taxonomy" id="141949"/>
    <lineage>
        <taxon>Bacteria</taxon>
        <taxon>Pseudomonadati</taxon>
        <taxon>Pseudomonadota</taxon>
        <taxon>Gammaproteobacteria</taxon>
        <taxon>Lysobacterales</taxon>
        <taxon>Lysobacteraceae</taxon>
        <taxon>Thermomonas</taxon>
    </lineage>
</organism>
<evidence type="ECO:0000313" key="2">
    <source>
        <dbReference type="EMBL" id="TCT26044.1"/>
    </source>
</evidence>
<dbReference type="Proteomes" id="UP000295414">
    <property type="component" value="Unassembled WGS sequence"/>
</dbReference>
<sequence>MRKVFSSQRLENVEAVAQLLREAGIEVKIEHGRSYRGHRRGNFSYDSRKAPKDIPAVWIVRAEDQPRGRQILRELGLLESSRDELPSYLPTASRGDESGKARPAFGKRLKLGLLALIAVVIGLAVLQTRKSPEAAAPAAPTIATRPAPPPVEAITDVQVFRIDVPAALAARLAGQVLQQRKPALACLTVDGHDPKPGVLEAMTVPPRTRVLAASACAGKDGLAIAVHDYMTDGSGSGEVSLDVAGQQAQMLAVERTGTRWNILGKAQGAR</sequence>
<dbReference type="AlphaFoldDB" id="A0A4R3NB64"/>
<dbReference type="OrthoDB" id="5955962at2"/>
<gene>
    <name evidence="2" type="ORF">EDC34_101371</name>
</gene>
<proteinExistence type="predicted"/>
<feature type="transmembrane region" description="Helical" evidence="1">
    <location>
        <begin position="109"/>
        <end position="126"/>
    </location>
</feature>
<evidence type="ECO:0000256" key="1">
    <source>
        <dbReference type="SAM" id="Phobius"/>
    </source>
</evidence>
<evidence type="ECO:0000313" key="3">
    <source>
        <dbReference type="Proteomes" id="UP000295414"/>
    </source>
</evidence>
<keyword evidence="1" id="KW-0812">Transmembrane</keyword>
<protein>
    <recommendedName>
        <fullName evidence="4">Signal transducing protein</fullName>
    </recommendedName>
</protein>
<name>A0A4R3NB64_9GAMM</name>
<keyword evidence="1" id="KW-1133">Transmembrane helix</keyword>
<accession>A0A4R3NB64</accession>